<feature type="repeat" description="TPR" evidence="3">
    <location>
        <begin position="756"/>
        <end position="789"/>
    </location>
</feature>
<name>W2RWE9_CYPE1</name>
<dbReference type="GO" id="GO:0016593">
    <property type="term" value="C:Cdc73/Paf1 complex"/>
    <property type="evidence" value="ECO:0007669"/>
    <property type="project" value="TreeGrafter"/>
</dbReference>
<dbReference type="FunCoup" id="W2RWE9">
    <property type="interactions" value="937"/>
</dbReference>
<feature type="compositionally biased region" description="Acidic residues" evidence="5">
    <location>
        <begin position="1092"/>
        <end position="1105"/>
    </location>
</feature>
<feature type="repeat" description="TPR" evidence="3">
    <location>
        <begin position="824"/>
        <end position="857"/>
    </location>
</feature>
<dbReference type="InParanoid" id="W2RWE9"/>
<dbReference type="InterPro" id="IPR031101">
    <property type="entry name" value="Ctr9"/>
</dbReference>
<feature type="region of interest" description="Disordered" evidence="5">
    <location>
        <begin position="1036"/>
        <end position="1263"/>
    </location>
</feature>
<dbReference type="PANTHER" id="PTHR14027">
    <property type="entry name" value="RNA POLYMERASE-ASSOCIATED PROTEIN CTR9"/>
    <property type="match status" value="1"/>
</dbReference>
<proteinExistence type="predicted"/>
<accession>W2RWE9</accession>
<evidence type="ECO:0000256" key="1">
    <source>
        <dbReference type="ARBA" id="ARBA00022737"/>
    </source>
</evidence>
<dbReference type="VEuPathDB" id="FungiDB:HMPREF1541_05116"/>
<feature type="compositionally biased region" description="Basic and acidic residues" evidence="5">
    <location>
        <begin position="1067"/>
        <end position="1079"/>
    </location>
</feature>
<dbReference type="InterPro" id="IPR019734">
    <property type="entry name" value="TPR_rpt"/>
</dbReference>
<organism evidence="6 7">
    <name type="scientific">Cyphellophora europaea (strain CBS 101466)</name>
    <name type="common">Phialophora europaea</name>
    <dbReference type="NCBI Taxonomy" id="1220924"/>
    <lineage>
        <taxon>Eukaryota</taxon>
        <taxon>Fungi</taxon>
        <taxon>Dikarya</taxon>
        <taxon>Ascomycota</taxon>
        <taxon>Pezizomycotina</taxon>
        <taxon>Eurotiomycetes</taxon>
        <taxon>Chaetothyriomycetidae</taxon>
        <taxon>Chaetothyriales</taxon>
        <taxon>Cyphellophoraceae</taxon>
        <taxon>Cyphellophora</taxon>
    </lineage>
</organism>
<dbReference type="InterPro" id="IPR011990">
    <property type="entry name" value="TPR-like_helical_dom_sf"/>
</dbReference>
<protein>
    <submittedName>
        <fullName evidence="6">Uncharacterized protein</fullName>
    </submittedName>
</protein>
<feature type="compositionally biased region" description="Basic residues" evidence="5">
    <location>
        <begin position="1135"/>
        <end position="1147"/>
    </location>
</feature>
<dbReference type="Gene3D" id="1.25.40.10">
    <property type="entry name" value="Tetratricopeptide repeat domain"/>
    <property type="match status" value="5"/>
</dbReference>
<keyword evidence="4" id="KW-0175">Coiled coil</keyword>
<feature type="repeat" description="TPR" evidence="3">
    <location>
        <begin position="209"/>
        <end position="242"/>
    </location>
</feature>
<dbReference type="GeneID" id="19972455"/>
<sequence>MAAVGRASANGDQNGGLAAKTRFSDIPTILDVPVADAGGEAVEVHLGEHLDDPTELCQLLENERASKSLWITIALAYAKQLQLDHALGILYSGLSTLASKDRLNLLSGLAWLQLLKSRQAPRIKPSNNPSADVKLKDDYLKDATMTLNEAGRINPGFPPLLLTRGVLFLLRAALVSSTRPSAEGERADWLKQALRSFEDALRASDNRNVMAMLGKARVLYMQNRYQQALESYQKVLSRMPSMSDPDPRIGIGCCLWQLGFHDRASKAWERSIELNPESKVAHALLGVYYLRESAKYPASNPNFDKLYRKAMLEHINKAYKIDKSFPISCAVFASYFLLSNRFEAVEPLARNAIEKTDVNSIASDGWFLLGRKEHNMDDLEKAMDYYSRADAARGGPGIGRGYTPAKFGQVQVAIRRGQDFEVSKSTLESLSGPKSIEASTLLGLLTAEQYFTLLKTLPAFASEGSKEAKDRQYAQMLCKQAIKLLENVRKTWRESKTDDSATQNSKKDETILLYLAKLYEQDDPTQSVKCLDEVEQLQFEKIPEDEQPPADLDDDLRLQQLRENLPPSLLNNRACLYYGAGDYSAAREMFQIALNACSKLSQKQQTEKEMAAEGNMHEDDIDDTDTDALLTTISYNLGRTLEALGLIEEAQKTYEMLLSRHGDYTEAKARLAYTALVTSPREDGPKKMSQLYNEESGNIDVRALMGWFYHGSKKKTANVAEDNEYRQYKHTLQNHDKHDLYSLTGMGNVHLAIAREMPRNNDAEKEKRSKQYSKAYEFFDKVLQLDPKNAYAAQGIAIMLCDDKKNYSDALQIFARVKDTVRDVSVLTNLGHVFTELRQYPKAIENYELAREIDEAARGEHSNPQLLACLSRAHSMKAKADKSIVGHNVSLAYMKSALASQADSPHLRFNVAFIQFQIAQLVNTAKETDRTLDDVEAAIAGLDAAIETMEDVAQHKNPPYPRTALEQRAAMGRNTVKKQLERSKASQADYERNNASKLAEAKRRREEELARREAALAAQKEEQEERKRKVEEERAKMLAEAERRSEQARAEAVAREALEWTEDEETGERVKRREKERKARSAKSKKRKAREEVEDGFIEDDEDEGRSERTVSRTPASDSEDEGDADKAEKEERPKKKRRRLERKGGRKEKAAPTPKKSNSKFKSDERIVDSDEDEVAAATPTSDADEDMPDADTPRNGARADTPVNGAANDDEDDEVVQKPRPKQRKQHRLIADDDDDEDEEGNAHLAAAAAAAVAADDDDEE</sequence>
<dbReference type="eggNOG" id="KOG2002">
    <property type="taxonomic scope" value="Eukaryota"/>
</dbReference>
<dbReference type="AlphaFoldDB" id="W2RWE9"/>
<dbReference type="PANTHER" id="PTHR14027:SF2">
    <property type="entry name" value="RNA POLYMERASE-ASSOCIATED PROTEIN CTR9 HOMOLOG"/>
    <property type="match status" value="1"/>
</dbReference>
<evidence type="ECO:0000313" key="6">
    <source>
        <dbReference type="EMBL" id="ETN40836.1"/>
    </source>
</evidence>
<feature type="coiled-coil region" evidence="4">
    <location>
        <begin position="918"/>
        <end position="952"/>
    </location>
</feature>
<dbReference type="SMART" id="SM00028">
    <property type="entry name" value="TPR"/>
    <property type="match status" value="7"/>
</dbReference>
<dbReference type="Pfam" id="PF13432">
    <property type="entry name" value="TPR_16"/>
    <property type="match status" value="1"/>
</dbReference>
<dbReference type="RefSeq" id="XP_008717679.1">
    <property type="nucleotide sequence ID" value="XM_008719457.1"/>
</dbReference>
<evidence type="ECO:0000256" key="3">
    <source>
        <dbReference type="PROSITE-ProRule" id="PRU00339"/>
    </source>
</evidence>
<keyword evidence="1" id="KW-0677">Repeat</keyword>
<feature type="compositionally biased region" description="Basic residues" evidence="5">
    <location>
        <begin position="1221"/>
        <end position="1230"/>
    </location>
</feature>
<dbReference type="STRING" id="1220924.W2RWE9"/>
<gene>
    <name evidence="6" type="ORF">HMPREF1541_05116</name>
</gene>
<feature type="compositionally biased region" description="Basic and acidic residues" evidence="5">
    <location>
        <begin position="1125"/>
        <end position="1134"/>
    </location>
</feature>
<dbReference type="HOGENOM" id="CLU_003008_0_1_1"/>
<keyword evidence="7" id="KW-1185">Reference proteome</keyword>
<feature type="region of interest" description="Disordered" evidence="5">
    <location>
        <begin position="980"/>
        <end position="1003"/>
    </location>
</feature>
<keyword evidence="2 3" id="KW-0802">TPR repeat</keyword>
<reference evidence="6 7" key="1">
    <citation type="submission" date="2013-03" db="EMBL/GenBank/DDBJ databases">
        <title>The Genome Sequence of Phialophora europaea CBS 101466.</title>
        <authorList>
            <consortium name="The Broad Institute Genomics Platform"/>
            <person name="Cuomo C."/>
            <person name="de Hoog S."/>
            <person name="Gorbushina A."/>
            <person name="Walker B."/>
            <person name="Young S.K."/>
            <person name="Zeng Q."/>
            <person name="Gargeya S."/>
            <person name="Fitzgerald M."/>
            <person name="Haas B."/>
            <person name="Abouelleil A."/>
            <person name="Allen A.W."/>
            <person name="Alvarado L."/>
            <person name="Arachchi H.M."/>
            <person name="Berlin A.M."/>
            <person name="Chapman S.B."/>
            <person name="Gainer-Dewar J."/>
            <person name="Goldberg J."/>
            <person name="Griggs A."/>
            <person name="Gujja S."/>
            <person name="Hansen M."/>
            <person name="Howarth C."/>
            <person name="Imamovic A."/>
            <person name="Ireland A."/>
            <person name="Larimer J."/>
            <person name="McCowan C."/>
            <person name="Murphy C."/>
            <person name="Pearson M."/>
            <person name="Poon T.W."/>
            <person name="Priest M."/>
            <person name="Roberts A."/>
            <person name="Saif S."/>
            <person name="Shea T."/>
            <person name="Sisk P."/>
            <person name="Sykes S."/>
            <person name="Wortman J."/>
            <person name="Nusbaum C."/>
            <person name="Birren B."/>
        </authorList>
    </citation>
    <scope>NUCLEOTIDE SEQUENCE [LARGE SCALE GENOMIC DNA]</scope>
    <source>
        <strain evidence="6 7">CBS 101466</strain>
    </source>
</reference>
<dbReference type="EMBL" id="KB822720">
    <property type="protein sequence ID" value="ETN40836.1"/>
    <property type="molecule type" value="Genomic_DNA"/>
</dbReference>
<dbReference type="Proteomes" id="UP000030752">
    <property type="component" value="Unassembled WGS sequence"/>
</dbReference>
<evidence type="ECO:0000256" key="2">
    <source>
        <dbReference type="ARBA" id="ARBA00022803"/>
    </source>
</evidence>
<dbReference type="GO" id="GO:0000993">
    <property type="term" value="F:RNA polymerase II complex binding"/>
    <property type="evidence" value="ECO:0007669"/>
    <property type="project" value="TreeGrafter"/>
</dbReference>
<feature type="compositionally biased region" description="Basic and acidic residues" evidence="5">
    <location>
        <begin position="1036"/>
        <end position="1058"/>
    </location>
</feature>
<evidence type="ECO:0000313" key="7">
    <source>
        <dbReference type="Proteomes" id="UP000030752"/>
    </source>
</evidence>
<dbReference type="GO" id="GO:0006368">
    <property type="term" value="P:transcription elongation by RNA polymerase II"/>
    <property type="evidence" value="ECO:0007669"/>
    <property type="project" value="TreeGrafter"/>
</dbReference>
<evidence type="ECO:0000256" key="5">
    <source>
        <dbReference type="SAM" id="MobiDB-lite"/>
    </source>
</evidence>
<evidence type="ECO:0000256" key="4">
    <source>
        <dbReference type="SAM" id="Coils"/>
    </source>
</evidence>
<dbReference type="PROSITE" id="PS50005">
    <property type="entry name" value="TPR"/>
    <property type="match status" value="3"/>
</dbReference>
<dbReference type="SUPFAM" id="SSF48452">
    <property type="entry name" value="TPR-like"/>
    <property type="match status" value="4"/>
</dbReference>
<dbReference type="GO" id="GO:0006355">
    <property type="term" value="P:regulation of DNA-templated transcription"/>
    <property type="evidence" value="ECO:0007669"/>
    <property type="project" value="InterPro"/>
</dbReference>
<dbReference type="OrthoDB" id="343875at2759"/>